<dbReference type="PANTHER" id="PTHR47266">
    <property type="entry name" value="ENDONUCLEASE-RELATED"/>
    <property type="match status" value="1"/>
</dbReference>
<dbReference type="RefSeq" id="XP_035347084.1">
    <property type="nucleotide sequence ID" value="XM_035491191.1"/>
</dbReference>
<protein>
    <recommendedName>
        <fullName evidence="1">Integrase zinc-binding domain-containing protein</fullName>
    </recommendedName>
</protein>
<dbReference type="InterPro" id="IPR052160">
    <property type="entry name" value="Gypsy_RT_Integrase-like"/>
</dbReference>
<evidence type="ECO:0000259" key="1">
    <source>
        <dbReference type="Pfam" id="PF17921"/>
    </source>
</evidence>
<dbReference type="Proteomes" id="UP000509510">
    <property type="component" value="Chromosome IV"/>
</dbReference>
<dbReference type="InterPro" id="IPR041588">
    <property type="entry name" value="Integrase_H2C2"/>
</dbReference>
<feature type="domain" description="Integrase zinc-binding" evidence="1">
    <location>
        <begin position="51"/>
        <end position="108"/>
    </location>
</feature>
<evidence type="ECO:0000313" key="2">
    <source>
        <dbReference type="EMBL" id="QKX60909.1"/>
    </source>
</evidence>
<proteinExistence type="predicted"/>
<dbReference type="AlphaFoldDB" id="A0A7H8R3E8"/>
<gene>
    <name evidence="2" type="ORF">TRUGW13939_08055</name>
</gene>
<dbReference type="Pfam" id="PF17921">
    <property type="entry name" value="Integrase_H2C2"/>
    <property type="match status" value="1"/>
</dbReference>
<reference evidence="3" key="1">
    <citation type="submission" date="2020-06" db="EMBL/GenBank/DDBJ databases">
        <title>A chromosome-scale genome assembly of Talaromyces rugulosus W13939.</title>
        <authorList>
            <person name="Wang B."/>
            <person name="Guo L."/>
            <person name="Ye K."/>
            <person name="Wang L."/>
        </authorList>
    </citation>
    <scope>NUCLEOTIDE SEQUENCE [LARGE SCALE GENOMIC DNA]</scope>
    <source>
        <strain evidence="3">W13939</strain>
    </source>
</reference>
<dbReference type="Gene3D" id="1.10.340.70">
    <property type="match status" value="1"/>
</dbReference>
<organism evidence="2 3">
    <name type="scientific">Talaromyces rugulosus</name>
    <name type="common">Penicillium rugulosum</name>
    <dbReference type="NCBI Taxonomy" id="121627"/>
    <lineage>
        <taxon>Eukaryota</taxon>
        <taxon>Fungi</taxon>
        <taxon>Dikarya</taxon>
        <taxon>Ascomycota</taxon>
        <taxon>Pezizomycotina</taxon>
        <taxon>Eurotiomycetes</taxon>
        <taxon>Eurotiomycetidae</taxon>
        <taxon>Eurotiales</taxon>
        <taxon>Trichocomaceae</taxon>
        <taxon>Talaromyces</taxon>
        <taxon>Talaromyces sect. Islandici</taxon>
    </lineage>
</organism>
<keyword evidence="3" id="KW-1185">Reference proteome</keyword>
<evidence type="ECO:0000313" key="3">
    <source>
        <dbReference type="Proteomes" id="UP000509510"/>
    </source>
</evidence>
<dbReference type="EMBL" id="CP055901">
    <property type="protein sequence ID" value="QKX60909.1"/>
    <property type="molecule type" value="Genomic_DNA"/>
</dbReference>
<dbReference type="GeneID" id="55995544"/>
<dbReference type="OrthoDB" id="4364638at2759"/>
<accession>A0A7H8R3E8</accession>
<sequence length="142" mass="16350">MESLLQICQQGDAFVWKKSKELHVGQAEGSVWSIRERDLLQYKGATYIPPDKALQSEIMKNNYNDAQRGYFGKACTIAAIRQKYYWSVLEANIDYYIQTCSTCQRVKVHRHRQYGLLKPLPVPSEPFETVTMDFITELPPAG</sequence>
<dbReference type="KEGG" id="trg:TRUGW13939_08055"/>
<name>A0A7H8R3E8_TALRU</name>